<dbReference type="AlphaFoldDB" id="A0A857FPV9"/>
<evidence type="ECO:0000313" key="1">
    <source>
        <dbReference type="EMBL" id="QHC36313.1"/>
    </source>
</evidence>
<protein>
    <submittedName>
        <fullName evidence="1">Uncharacterized protein</fullName>
    </submittedName>
</protein>
<proteinExistence type="predicted"/>
<reference evidence="1 2" key="1">
    <citation type="journal article" date="2020" name="Carbohydr. Polym.">
        <title>Characterization and optimization of production of bacterial cellulose from strain CGMCC 17276 based on whole-genome analysis.</title>
        <authorList>
            <person name="Lu T."/>
            <person name="Gao H."/>
            <person name="Liao B."/>
            <person name="Wu J."/>
            <person name="Zhang W."/>
            <person name="Huang J."/>
            <person name="Liu M."/>
            <person name="Huang J."/>
            <person name="Chang Z."/>
            <person name="Jin M."/>
            <person name="Yi Z."/>
            <person name="Jiang D."/>
        </authorList>
    </citation>
    <scope>NUCLEOTIDE SEQUENCE [LARGE SCALE GENOMIC DNA]</scope>
    <source>
        <strain evidence="1 2">CGMCC 17276</strain>
    </source>
</reference>
<sequence>MAAQGKGPVYKKTSSILPLQAQAGLLPANFPARMQHAPRPFATVAKMDAILVSNSNATVGPDDDVWHLGRVVHGTQRAETIQPRLGHKMRAGLGLIAGLCRTQA</sequence>
<gene>
    <name evidence="1" type="ORF">FMA36_13115</name>
</gene>
<dbReference type="Gene3D" id="3.60.21.10">
    <property type="match status" value="1"/>
</dbReference>
<organism evidence="1 2">
    <name type="scientific">Komagataeibacter xylinus</name>
    <name type="common">Gluconacetobacter xylinus</name>
    <dbReference type="NCBI Taxonomy" id="28448"/>
    <lineage>
        <taxon>Bacteria</taxon>
        <taxon>Pseudomonadati</taxon>
        <taxon>Pseudomonadota</taxon>
        <taxon>Alphaproteobacteria</taxon>
        <taxon>Acetobacterales</taxon>
        <taxon>Acetobacteraceae</taxon>
        <taxon>Komagataeibacter</taxon>
    </lineage>
</organism>
<accession>A0A857FPV9</accession>
<dbReference type="InterPro" id="IPR029052">
    <property type="entry name" value="Metallo-depent_PP-like"/>
</dbReference>
<evidence type="ECO:0000313" key="2">
    <source>
        <dbReference type="Proteomes" id="UP000464674"/>
    </source>
</evidence>
<dbReference type="EMBL" id="CP041348">
    <property type="protein sequence ID" value="QHC36313.1"/>
    <property type="molecule type" value="Genomic_DNA"/>
</dbReference>
<dbReference type="Proteomes" id="UP000464674">
    <property type="component" value="Chromosome"/>
</dbReference>
<name>A0A857FPV9_KOMXY</name>